<dbReference type="OrthoDB" id="10346952at2759"/>
<gene>
    <name evidence="1" type="ORF">RHTO0S_26e00760g</name>
</gene>
<evidence type="ECO:0000313" key="1">
    <source>
        <dbReference type="EMBL" id="CDR49393.1"/>
    </source>
</evidence>
<dbReference type="AlphaFoldDB" id="A0A061BHE9"/>
<dbReference type="EMBL" id="LK052961">
    <property type="protein sequence ID" value="CDR49393.1"/>
    <property type="molecule type" value="Genomic_DNA"/>
</dbReference>
<reference evidence="1" key="1">
    <citation type="journal article" date="2014" name="Genome Announc.">
        <title>Draft genome sequence of Rhodosporidium toruloides CECT1137, an oleaginous yeast of biotechnological interest.</title>
        <authorList>
            <person name="Morin N."/>
            <person name="Calcas X."/>
            <person name="Devillers H."/>
            <person name="Durrens P."/>
            <person name="Sherman D.J."/>
            <person name="Nicaud J.-M."/>
            <person name="Neuveglise C."/>
        </authorList>
    </citation>
    <scope>NUCLEOTIDE SEQUENCE</scope>
    <source>
        <strain evidence="1">CECT1137</strain>
    </source>
</reference>
<organism evidence="1">
    <name type="scientific">Rhodotorula toruloides</name>
    <name type="common">Yeast</name>
    <name type="synonym">Rhodosporidium toruloides</name>
    <dbReference type="NCBI Taxonomy" id="5286"/>
    <lineage>
        <taxon>Eukaryota</taxon>
        <taxon>Fungi</taxon>
        <taxon>Dikarya</taxon>
        <taxon>Basidiomycota</taxon>
        <taxon>Pucciniomycotina</taxon>
        <taxon>Microbotryomycetes</taxon>
        <taxon>Sporidiobolales</taxon>
        <taxon>Sporidiobolaceae</taxon>
        <taxon>Rhodotorula</taxon>
    </lineage>
</organism>
<sequence>MPPIRSRPIPPDTAVNPQKLVHCFRAAQDALFARAAHYANLRDKEGAARIGLLMVGLQEWIDTWWNEHLFHIDVRIRSSEPPFASNRALRYNFCTWWLLNETQQAEIVEWLTDLSRSIRRGEFDRADTLPPFKDLRLATPIYAVRERDAGTPQGQLSTRLGTASVTKAMNCEDDRFWERRIQGDGVYGQVVPPVTRFSWRKVAQVLMSTHDRVTQEGLSIENFVSWGQEWWTQLFQAHEGKPYLALWFCLTVQQQGDVVDFLKTRCDHLRTHGEQALVNPSRYVALQQAVAYRLACRLLSILHPWHSTSRIRALTSPRSAASVRPYCPPPANARH</sequence>
<accession>A0A061BHE9</accession>
<protein>
    <submittedName>
        <fullName evidence="1">RHTO0S26e00760g1_1</fullName>
    </submittedName>
</protein>
<name>A0A061BHE9_RHOTO</name>
<proteinExistence type="predicted"/>